<feature type="domain" description="FecR N-terminal" evidence="3">
    <location>
        <begin position="6"/>
        <end position="47"/>
    </location>
</feature>
<comment type="caution">
    <text evidence="4">The sequence shown here is derived from an EMBL/GenBank/DDBJ whole genome shotgun (WGS) entry which is preliminary data.</text>
</comment>
<keyword evidence="1" id="KW-1133">Transmembrane helix</keyword>
<reference evidence="4 5" key="1">
    <citation type="submission" date="2020-08" db="EMBL/GenBank/DDBJ databases">
        <title>Putative novel bacterial strains isolated from necrotic wheat leaf tissues caused by Xanthomonas translucens.</title>
        <authorList>
            <person name="Tambong J.T."/>
        </authorList>
    </citation>
    <scope>NUCLEOTIDE SEQUENCE [LARGE SCALE GENOMIC DNA]</scope>
    <source>
        <strain evidence="4 5">DOAB 1069</strain>
    </source>
</reference>
<dbReference type="InterPro" id="IPR006860">
    <property type="entry name" value="FecR"/>
</dbReference>
<proteinExistence type="predicted"/>
<dbReference type="PANTHER" id="PTHR30273:SF2">
    <property type="entry name" value="PROTEIN FECR"/>
    <property type="match status" value="1"/>
</dbReference>
<dbReference type="InterPro" id="IPR032623">
    <property type="entry name" value="FecR_N"/>
</dbReference>
<evidence type="ECO:0000256" key="1">
    <source>
        <dbReference type="SAM" id="Phobius"/>
    </source>
</evidence>
<sequence length="307" mass="34897">MSSPREQAARWFTRLLDVPDDHPDRARFDIWLRADAQHRVEYQAFCELWGDFTSTRKTQALAQSMEIRSSRRTFMRNSLLGLGGLLVGGLAWRYWSRTGVYEQQFYTRWGEKQKQRLPDGSEIILGANTRVQVRYEGLQRQVFVLQGEVIFDVAHAADRPFVVDAGLARVTVLGTRFVVNRLDDRLRVSVERGKVQVDSDASSLQLIQEQVAEIRRDQPLQRLTIPATNAFAFEHGRLIFTQADLAEIADSLSRHREQPVRSIAGKKSPLITAVVQLSDIDSFLSALPKIAAVEVEQSKGVTHLRAR</sequence>
<protein>
    <submittedName>
        <fullName evidence="4">FecR domain-containing protein</fullName>
    </submittedName>
</protein>
<evidence type="ECO:0000313" key="5">
    <source>
        <dbReference type="Proteomes" id="UP000651852"/>
    </source>
</evidence>
<evidence type="ECO:0000313" key="4">
    <source>
        <dbReference type="EMBL" id="MBC3952158.1"/>
    </source>
</evidence>
<dbReference type="Proteomes" id="UP000651852">
    <property type="component" value="Unassembled WGS sequence"/>
</dbReference>
<keyword evidence="1" id="KW-0812">Transmembrane</keyword>
<dbReference type="InterPro" id="IPR012373">
    <property type="entry name" value="Ferrdict_sens_TM"/>
</dbReference>
<organism evidence="4 5">
    <name type="scientific">Pseudomonas folii</name>
    <dbReference type="NCBI Taxonomy" id="2762593"/>
    <lineage>
        <taxon>Bacteria</taxon>
        <taxon>Pseudomonadati</taxon>
        <taxon>Pseudomonadota</taxon>
        <taxon>Gammaproteobacteria</taxon>
        <taxon>Pseudomonadales</taxon>
        <taxon>Pseudomonadaceae</taxon>
        <taxon>Pseudomonas</taxon>
    </lineage>
</organism>
<dbReference type="PIRSF" id="PIRSF018266">
    <property type="entry name" value="FecR"/>
    <property type="match status" value="1"/>
</dbReference>
<feature type="domain" description="FecR protein" evidence="2">
    <location>
        <begin position="106"/>
        <end position="196"/>
    </location>
</feature>
<dbReference type="Pfam" id="PF04773">
    <property type="entry name" value="FecR"/>
    <property type="match status" value="1"/>
</dbReference>
<dbReference type="Gene3D" id="2.60.120.1440">
    <property type="match status" value="1"/>
</dbReference>
<dbReference type="PANTHER" id="PTHR30273">
    <property type="entry name" value="PERIPLASMIC SIGNAL SENSOR AND SIGMA FACTOR ACTIVATOR FECR-RELATED"/>
    <property type="match status" value="1"/>
</dbReference>
<dbReference type="EMBL" id="JACONW010000121">
    <property type="protein sequence ID" value="MBC3952158.1"/>
    <property type="molecule type" value="Genomic_DNA"/>
</dbReference>
<evidence type="ECO:0000259" key="2">
    <source>
        <dbReference type="Pfam" id="PF04773"/>
    </source>
</evidence>
<accession>A0ABR7B4P7</accession>
<feature type="transmembrane region" description="Helical" evidence="1">
    <location>
        <begin position="74"/>
        <end position="95"/>
    </location>
</feature>
<name>A0ABR7B4P7_9PSED</name>
<evidence type="ECO:0000259" key="3">
    <source>
        <dbReference type="Pfam" id="PF16220"/>
    </source>
</evidence>
<dbReference type="RefSeq" id="WP_187522615.1">
    <property type="nucleotide sequence ID" value="NZ_JACONW010000121.1"/>
</dbReference>
<gene>
    <name evidence="4" type="ORF">H8S59_20475</name>
</gene>
<dbReference type="Pfam" id="PF16220">
    <property type="entry name" value="DUF4880"/>
    <property type="match status" value="1"/>
</dbReference>
<keyword evidence="1" id="KW-0472">Membrane</keyword>
<keyword evidence="5" id="KW-1185">Reference proteome</keyword>